<dbReference type="PANTHER" id="PTHR43649">
    <property type="entry name" value="ARABINOSE-BINDING PROTEIN-RELATED"/>
    <property type="match status" value="1"/>
</dbReference>
<evidence type="ECO:0000313" key="2">
    <source>
        <dbReference type="EMBL" id="MBN8251824.1"/>
    </source>
</evidence>
<dbReference type="SUPFAM" id="SSF53850">
    <property type="entry name" value="Periplasmic binding protein-like II"/>
    <property type="match status" value="1"/>
</dbReference>
<dbReference type="PANTHER" id="PTHR43649:SF12">
    <property type="entry name" value="DIACETYLCHITOBIOSE BINDING PROTEIN DASA"/>
    <property type="match status" value="1"/>
</dbReference>
<keyword evidence="1" id="KW-0732">Signal</keyword>
<dbReference type="GeneID" id="93683063"/>
<comment type="caution">
    <text evidence="2">The sequence shown here is derived from an EMBL/GenBank/DDBJ whole genome shotgun (WGS) entry which is preliminary data.</text>
</comment>
<evidence type="ECO:0000313" key="3">
    <source>
        <dbReference type="Proteomes" id="UP000664578"/>
    </source>
</evidence>
<feature type="chain" id="PRO_5039466757" evidence="1">
    <location>
        <begin position="22"/>
        <end position="431"/>
    </location>
</feature>
<dbReference type="EMBL" id="JAEMWV010000004">
    <property type="protein sequence ID" value="MBN8251824.1"/>
    <property type="molecule type" value="Genomic_DNA"/>
</dbReference>
<dbReference type="Pfam" id="PF01547">
    <property type="entry name" value="SBP_bac_1"/>
    <property type="match status" value="1"/>
</dbReference>
<feature type="signal peptide" evidence="1">
    <location>
        <begin position="1"/>
        <end position="21"/>
    </location>
</feature>
<organism evidence="2 3">
    <name type="scientific">Priestia flexa</name>
    <dbReference type="NCBI Taxonomy" id="86664"/>
    <lineage>
        <taxon>Bacteria</taxon>
        <taxon>Bacillati</taxon>
        <taxon>Bacillota</taxon>
        <taxon>Bacilli</taxon>
        <taxon>Bacillales</taxon>
        <taxon>Bacillaceae</taxon>
        <taxon>Priestia</taxon>
    </lineage>
</organism>
<accession>A0A8I1SMY3</accession>
<dbReference type="InterPro" id="IPR006059">
    <property type="entry name" value="SBP"/>
</dbReference>
<proteinExistence type="predicted"/>
<dbReference type="AlphaFoldDB" id="A0A8I1SMY3"/>
<dbReference type="InterPro" id="IPR050490">
    <property type="entry name" value="Bact_solute-bd_prot1"/>
</dbReference>
<reference evidence="2" key="1">
    <citation type="submission" date="2020-12" db="EMBL/GenBank/DDBJ databases">
        <title>PHA producing bacteria isolated from mangrove.</title>
        <authorList>
            <person name="Zheng W."/>
            <person name="Yu S."/>
            <person name="Huang Y."/>
        </authorList>
    </citation>
    <scope>NUCLEOTIDE SEQUENCE</scope>
    <source>
        <strain evidence="2">GN22-4</strain>
    </source>
</reference>
<dbReference type="RefSeq" id="WP_119543138.1">
    <property type="nucleotide sequence ID" value="NZ_CM125968.1"/>
</dbReference>
<dbReference type="Proteomes" id="UP000664578">
    <property type="component" value="Unassembled WGS sequence"/>
</dbReference>
<protein>
    <submittedName>
        <fullName evidence="2">Carbohydrate ABC transporter substrate-binding protein</fullName>
    </submittedName>
</protein>
<name>A0A8I1SMY3_9BACI</name>
<gene>
    <name evidence="2" type="ORF">JF537_09545</name>
</gene>
<evidence type="ECO:0000256" key="1">
    <source>
        <dbReference type="SAM" id="SignalP"/>
    </source>
</evidence>
<dbReference type="PROSITE" id="PS51257">
    <property type="entry name" value="PROKAR_LIPOPROTEIN"/>
    <property type="match status" value="1"/>
</dbReference>
<sequence>MKLKKFPLAAGVLSASLLFTAACSSDSSSGDNASGGAKGDQVVVDIFQGKVEIADQLKALTDQYTKENPNVTFNIETVGGGADGAAALKAKFASGNEPDIFSNGGYQEAVTWKDKLEDLSGEPWIKDAFDNTLDPMTIDGKVYGQPMNLEGYGFTYNKELFKKAGIKEVPQTLDELEAAAKKLKAAGITPFSIGYGEWWVLGNHGLNIPFSAQEDPDAFIKSLNEGTGKISGNQQFKEYVKLLDLTIKYGNKNSLTTDYNTQVTNFATGEAAIIQQGNWIQPMLDKINPNLDLGVMPMPLGDGGSVKGKISVDVPSSWVVHNGAPEADKEAAKDFLNWMVTSEEGKRALVEEFKYVPAFKTIEAGAKDIGPLGAEILKYSEEGQTMPWQFMKFPDGVKEEFGASLQEYVGGQVTEEELFKSFESTWDKLKK</sequence>
<dbReference type="Gene3D" id="3.40.190.10">
    <property type="entry name" value="Periplasmic binding protein-like II"/>
    <property type="match status" value="2"/>
</dbReference>